<sequence>MANPILFEQPVLLIAVAYVFFRKIVLATNIAESSITIDDVVYVIDCGKAKETSYDALNKLACLLPSWISKASAHQVHCHSLWKVEKSNNRCTKWILVMLHRGEVVQDVFSLVLAIGCILKSFMMRCHSFSYLKFLGLLCKSSVLLSKAYSLEL</sequence>
<dbReference type="PANTHER" id="PTHR18934:SF237">
    <property type="entry name" value="ATP-DEPENDENT DNA_RNA HELICASE DHX36"/>
    <property type="match status" value="1"/>
</dbReference>
<dbReference type="PANTHER" id="PTHR18934">
    <property type="entry name" value="ATP-DEPENDENT RNA HELICASE"/>
    <property type="match status" value="1"/>
</dbReference>
<accession>C7J7P0</accession>
<dbReference type="KEGG" id="dosa:Os10g0471350"/>
<keyword evidence="3" id="KW-0347">Helicase</keyword>
<dbReference type="GO" id="GO:0016787">
    <property type="term" value="F:hydrolase activity"/>
    <property type="evidence" value="ECO:0007669"/>
    <property type="project" value="UniProtKB-KW"/>
</dbReference>
<dbReference type="GO" id="GO:0004386">
    <property type="term" value="F:helicase activity"/>
    <property type="evidence" value="ECO:0007669"/>
    <property type="project" value="UniProtKB-KW"/>
</dbReference>
<name>C7J7P0_ORYSJ</name>
<evidence type="ECO:0000256" key="1">
    <source>
        <dbReference type="ARBA" id="ARBA00022741"/>
    </source>
</evidence>
<evidence type="ECO:0000313" key="6">
    <source>
        <dbReference type="Proteomes" id="UP000000763"/>
    </source>
</evidence>
<evidence type="ECO:0000313" key="5">
    <source>
        <dbReference type="EMBL" id="BAH94927.1"/>
    </source>
</evidence>
<evidence type="ECO:0000256" key="3">
    <source>
        <dbReference type="ARBA" id="ARBA00022806"/>
    </source>
</evidence>
<protein>
    <submittedName>
        <fullName evidence="5">Os10g0471350 protein</fullName>
    </submittedName>
</protein>
<dbReference type="AlphaFoldDB" id="C7J7P0"/>
<evidence type="ECO:0000256" key="4">
    <source>
        <dbReference type="ARBA" id="ARBA00022840"/>
    </source>
</evidence>
<reference evidence="5 6" key="1">
    <citation type="journal article" date="2005" name="Nature">
        <title>The map-based sequence of the rice genome.</title>
        <authorList>
            <consortium name="International rice genome sequencing project (IRGSP)"/>
            <person name="Matsumoto T."/>
            <person name="Wu J."/>
            <person name="Kanamori H."/>
            <person name="Katayose Y."/>
            <person name="Fujisawa M."/>
            <person name="Namiki N."/>
            <person name="Mizuno H."/>
            <person name="Yamamoto K."/>
            <person name="Antonio B.A."/>
            <person name="Baba T."/>
            <person name="Sakata K."/>
            <person name="Nagamura Y."/>
            <person name="Aoki H."/>
            <person name="Arikawa K."/>
            <person name="Arita K."/>
            <person name="Bito T."/>
            <person name="Chiden Y."/>
            <person name="Fujitsuka N."/>
            <person name="Fukunaka R."/>
            <person name="Hamada M."/>
            <person name="Harada C."/>
            <person name="Hayashi A."/>
            <person name="Hijishita S."/>
            <person name="Honda M."/>
            <person name="Hosokawa S."/>
            <person name="Ichikawa Y."/>
            <person name="Idonuma A."/>
            <person name="Iijima M."/>
            <person name="Ikeda M."/>
            <person name="Ikeno M."/>
            <person name="Ito K."/>
            <person name="Ito S."/>
            <person name="Ito T."/>
            <person name="Ito Y."/>
            <person name="Ito Y."/>
            <person name="Iwabuchi A."/>
            <person name="Kamiya K."/>
            <person name="Karasawa W."/>
            <person name="Kurita K."/>
            <person name="Katagiri S."/>
            <person name="Kikuta A."/>
            <person name="Kobayashi H."/>
            <person name="Kobayashi N."/>
            <person name="Machita K."/>
            <person name="Maehara T."/>
            <person name="Masukawa M."/>
            <person name="Mizubayashi T."/>
            <person name="Mukai Y."/>
            <person name="Nagasaki H."/>
            <person name="Nagata Y."/>
            <person name="Naito S."/>
            <person name="Nakashima M."/>
            <person name="Nakama Y."/>
            <person name="Nakamichi Y."/>
            <person name="Nakamura M."/>
            <person name="Meguro A."/>
            <person name="Negishi M."/>
            <person name="Ohta I."/>
            <person name="Ohta T."/>
            <person name="Okamoto M."/>
            <person name="Ono N."/>
            <person name="Saji S."/>
            <person name="Sakaguchi M."/>
            <person name="Sakai K."/>
            <person name="Shibata M."/>
            <person name="Shimokawa T."/>
            <person name="Song J."/>
            <person name="Takazaki Y."/>
            <person name="Terasawa K."/>
            <person name="Tsugane M."/>
            <person name="Tsuji K."/>
            <person name="Ueda S."/>
            <person name="Waki K."/>
            <person name="Yamagata H."/>
            <person name="Yamamoto M."/>
            <person name="Yamamoto S."/>
            <person name="Yamane H."/>
            <person name="Yoshiki S."/>
            <person name="Yoshihara R."/>
            <person name="Yukawa K."/>
            <person name="Zhong H."/>
            <person name="Yano M."/>
            <person name="Yuan Q."/>
            <person name="Ouyang S."/>
            <person name="Liu J."/>
            <person name="Jones K.M."/>
            <person name="Gansberger K."/>
            <person name="Moffat K."/>
            <person name="Hill J."/>
            <person name="Bera J."/>
            <person name="Fadrosh D."/>
            <person name="Jin S."/>
            <person name="Johri S."/>
            <person name="Kim M."/>
            <person name="Overton L."/>
            <person name="Reardon M."/>
            <person name="Tsitrin T."/>
            <person name="Vuong H."/>
            <person name="Weaver B."/>
            <person name="Ciecko A."/>
            <person name="Tallon L."/>
            <person name="Jackson J."/>
            <person name="Pai G."/>
            <person name="Aken S.V."/>
            <person name="Utterback T."/>
            <person name="Reidmuller S."/>
            <person name="Feldblyum T."/>
            <person name="Hsiao J."/>
            <person name="Zismann V."/>
            <person name="Iobst S."/>
            <person name="de Vazeille A.R."/>
            <person name="Buell C.R."/>
            <person name="Ying K."/>
            <person name="Li Y."/>
            <person name="Lu T."/>
            <person name="Huang Y."/>
            <person name="Zhao Q."/>
            <person name="Feng Q."/>
            <person name="Zhang L."/>
            <person name="Zhu J."/>
            <person name="Weng Q."/>
            <person name="Mu J."/>
            <person name="Lu Y."/>
            <person name="Fan D."/>
            <person name="Liu Y."/>
            <person name="Guan J."/>
            <person name="Zhang Y."/>
            <person name="Yu S."/>
            <person name="Liu X."/>
            <person name="Zhang Y."/>
            <person name="Hong G."/>
            <person name="Han B."/>
            <person name="Choisne N."/>
            <person name="Demange N."/>
            <person name="Orjeda G."/>
            <person name="Samain S."/>
            <person name="Cattolico L."/>
            <person name="Pelletier E."/>
            <person name="Couloux A."/>
            <person name="Segurens B."/>
            <person name="Wincker P."/>
            <person name="D'Hont A."/>
            <person name="Scarpelli C."/>
            <person name="Weissenbach J."/>
            <person name="Salanoubat M."/>
            <person name="Quetier F."/>
            <person name="Yu Y."/>
            <person name="Kim H.R."/>
            <person name="Rambo T."/>
            <person name="Currie J."/>
            <person name="Collura K."/>
            <person name="Luo M."/>
            <person name="Yang T."/>
            <person name="Ammiraju J.S.S."/>
            <person name="Engler F."/>
            <person name="Soderlund C."/>
            <person name="Wing R.A."/>
            <person name="Palmer L.E."/>
            <person name="de la Bastide M."/>
            <person name="Spiegel L."/>
            <person name="Nascimento L."/>
            <person name="Zutavern T."/>
            <person name="O'Shaughnessy A."/>
            <person name="Dike S."/>
            <person name="Dedhia N."/>
            <person name="Preston R."/>
            <person name="Balija V."/>
            <person name="McCombie W.R."/>
            <person name="Chow T."/>
            <person name="Chen H."/>
            <person name="Chung M."/>
            <person name="Chen C."/>
            <person name="Shaw J."/>
            <person name="Wu H."/>
            <person name="Hsiao K."/>
            <person name="Chao Y."/>
            <person name="Chu M."/>
            <person name="Cheng C."/>
            <person name="Hour A."/>
            <person name="Lee P."/>
            <person name="Lin S."/>
            <person name="Lin Y."/>
            <person name="Liou J."/>
            <person name="Liu S."/>
            <person name="Hsing Y."/>
            <person name="Raghuvanshi S."/>
            <person name="Mohanty A."/>
            <person name="Bharti A.K."/>
            <person name="Gaur A."/>
            <person name="Gupta V."/>
            <person name="Kumar D."/>
            <person name="Ravi V."/>
            <person name="Vij S."/>
            <person name="Kapur A."/>
            <person name="Khurana P."/>
            <person name="Khurana P."/>
            <person name="Khurana J.P."/>
            <person name="Tyagi A.K."/>
            <person name="Gaikwad K."/>
            <person name="Singh A."/>
            <person name="Dalal V."/>
            <person name="Srivastava S."/>
            <person name="Dixit A."/>
            <person name="Pal A.K."/>
            <person name="Ghazi I.A."/>
            <person name="Yadav M."/>
            <person name="Pandit A."/>
            <person name="Bhargava A."/>
            <person name="Sureshbabu K."/>
            <person name="Batra K."/>
            <person name="Sharma T.R."/>
            <person name="Mohapatra T."/>
            <person name="Singh N.K."/>
            <person name="Messing J."/>
            <person name="Nelson A.B."/>
            <person name="Fuks G."/>
            <person name="Kavchok S."/>
            <person name="Keizer G."/>
            <person name="Linton E."/>
            <person name="Llaca V."/>
            <person name="Song R."/>
            <person name="Tanyolac B."/>
            <person name="Young S."/>
            <person name="Ho-Il K."/>
            <person name="Hahn J.H."/>
            <person name="Sangsakoo G."/>
            <person name="Vanavichit A."/>
            <person name="de Mattos Luiz.A.T."/>
            <person name="Zimmer P.D."/>
            <person name="Malone G."/>
            <person name="Dellagostin O."/>
            <person name="de Oliveira A.C."/>
            <person name="Bevan M."/>
            <person name="Bancroft I."/>
            <person name="Minx P."/>
            <person name="Cordum H."/>
            <person name="Wilson R."/>
            <person name="Cheng Z."/>
            <person name="Jin W."/>
            <person name="Jiang J."/>
            <person name="Leong S.A."/>
            <person name="Iwama H."/>
            <person name="Gojobori T."/>
            <person name="Itoh T."/>
            <person name="Niimura Y."/>
            <person name="Fujii Y."/>
            <person name="Habara T."/>
            <person name="Sakai H."/>
            <person name="Sato Y."/>
            <person name="Wilson G."/>
            <person name="Kumar K."/>
            <person name="McCouch S."/>
            <person name="Juretic N."/>
            <person name="Hoen D."/>
            <person name="Wright S."/>
            <person name="Bruskiewich R."/>
            <person name="Bureau T."/>
            <person name="Miyao A."/>
            <person name="Hirochika H."/>
            <person name="Nishikawa T."/>
            <person name="Kadowaki K."/>
            <person name="Sugiura M."/>
            <person name="Burr B."/>
            <person name="Sasaki T."/>
        </authorList>
    </citation>
    <scope>NUCLEOTIDE SEQUENCE [LARGE SCALE GENOMIC DNA]</scope>
    <source>
        <strain evidence="6">cv. Nipponbare</strain>
    </source>
</reference>
<dbReference type="Gene3D" id="3.40.50.300">
    <property type="entry name" value="P-loop containing nucleotide triphosphate hydrolases"/>
    <property type="match status" value="1"/>
</dbReference>
<organism evidence="5 6">
    <name type="scientific">Oryza sativa subsp. japonica</name>
    <name type="common">Rice</name>
    <dbReference type="NCBI Taxonomy" id="39947"/>
    <lineage>
        <taxon>Eukaryota</taxon>
        <taxon>Viridiplantae</taxon>
        <taxon>Streptophyta</taxon>
        <taxon>Embryophyta</taxon>
        <taxon>Tracheophyta</taxon>
        <taxon>Spermatophyta</taxon>
        <taxon>Magnoliopsida</taxon>
        <taxon>Liliopsida</taxon>
        <taxon>Poales</taxon>
        <taxon>Poaceae</taxon>
        <taxon>BOP clade</taxon>
        <taxon>Oryzoideae</taxon>
        <taxon>Oryzeae</taxon>
        <taxon>Oryzinae</taxon>
        <taxon>Oryza</taxon>
        <taxon>Oryza sativa</taxon>
    </lineage>
</organism>
<keyword evidence="2" id="KW-0378">Hydrolase</keyword>
<dbReference type="InterPro" id="IPR027417">
    <property type="entry name" value="P-loop_NTPase"/>
</dbReference>
<dbReference type="EMBL" id="AP008216">
    <property type="protein sequence ID" value="BAH94927.1"/>
    <property type="molecule type" value="Genomic_DNA"/>
</dbReference>
<gene>
    <name evidence="5" type="ordered locus">Os10g0471350</name>
</gene>
<keyword evidence="4" id="KW-0067">ATP-binding</keyword>
<dbReference type="SUPFAM" id="SSF52540">
    <property type="entry name" value="P-loop containing nucleoside triphosphate hydrolases"/>
    <property type="match status" value="1"/>
</dbReference>
<evidence type="ECO:0000256" key="2">
    <source>
        <dbReference type="ARBA" id="ARBA00022801"/>
    </source>
</evidence>
<dbReference type="Proteomes" id="UP000000763">
    <property type="component" value="Chromosome 10"/>
</dbReference>
<proteinExistence type="predicted"/>
<dbReference type="GO" id="GO:0005524">
    <property type="term" value="F:ATP binding"/>
    <property type="evidence" value="ECO:0007669"/>
    <property type="project" value="UniProtKB-KW"/>
</dbReference>
<keyword evidence="1" id="KW-0547">Nucleotide-binding</keyword>
<reference evidence="6" key="2">
    <citation type="journal article" date="2008" name="Nucleic Acids Res.">
        <title>The rice annotation project database (RAP-DB): 2008 update.</title>
        <authorList>
            <consortium name="The rice annotation project (RAP)"/>
        </authorList>
    </citation>
    <scope>GENOME REANNOTATION</scope>
    <source>
        <strain evidence="6">cv. Nipponbare</strain>
    </source>
</reference>